<keyword evidence="12" id="KW-0206">Cytoskeleton</keyword>
<evidence type="ECO:0000256" key="13">
    <source>
        <dbReference type="ARBA" id="ARBA00023273"/>
    </source>
</evidence>
<dbReference type="Pfam" id="PF22597">
    <property type="entry name" value="DYN_lid"/>
    <property type="match status" value="1"/>
</dbReference>
<dbReference type="EMBL" id="JAECZO010000163">
    <property type="protein sequence ID" value="KAK7198632.1"/>
    <property type="molecule type" value="Genomic_DNA"/>
</dbReference>
<feature type="region of interest" description="Disordered" evidence="15">
    <location>
        <begin position="1"/>
        <end position="30"/>
    </location>
</feature>
<dbReference type="GO" id="GO:0005874">
    <property type="term" value="C:microtubule"/>
    <property type="evidence" value="ECO:0007669"/>
    <property type="project" value="UniProtKB-KW"/>
</dbReference>
<dbReference type="FunFam" id="1.20.58.1120:FF:000007">
    <property type="entry name" value="Dynein heavy chain 4"/>
    <property type="match status" value="1"/>
</dbReference>
<dbReference type="FunFam" id="3.40.50.300:FF:000049">
    <property type="entry name" value="Dynein, axonemal, heavy chain 5"/>
    <property type="match status" value="1"/>
</dbReference>
<dbReference type="GO" id="GO:0051959">
    <property type="term" value="F:dynein light intermediate chain binding"/>
    <property type="evidence" value="ECO:0007669"/>
    <property type="project" value="InterPro"/>
</dbReference>
<feature type="compositionally biased region" description="Low complexity" evidence="15">
    <location>
        <begin position="81"/>
        <end position="93"/>
    </location>
</feature>
<keyword evidence="13" id="KW-0966">Cell projection</keyword>
<dbReference type="Gene3D" id="6.10.140.1060">
    <property type="match status" value="1"/>
</dbReference>
<dbReference type="Gene3D" id="1.10.472.130">
    <property type="match status" value="1"/>
</dbReference>
<feature type="compositionally biased region" description="Low complexity" evidence="15">
    <location>
        <begin position="621"/>
        <end position="640"/>
    </location>
</feature>
<dbReference type="Pfam" id="PF18198">
    <property type="entry name" value="AAA_lid_11"/>
    <property type="match status" value="1"/>
</dbReference>
<dbReference type="Pfam" id="PF12780">
    <property type="entry name" value="AAA_8"/>
    <property type="match status" value="1"/>
</dbReference>
<dbReference type="Pfam" id="PF12777">
    <property type="entry name" value="MT"/>
    <property type="match status" value="1"/>
</dbReference>
<dbReference type="Proteomes" id="UP001430356">
    <property type="component" value="Unassembled WGS sequence"/>
</dbReference>
<dbReference type="InterPro" id="IPR035699">
    <property type="entry name" value="AAA_6"/>
</dbReference>
<accession>A0AAW0EWF7</accession>
<dbReference type="GO" id="GO:0005524">
    <property type="term" value="F:ATP binding"/>
    <property type="evidence" value="ECO:0007669"/>
    <property type="project" value="UniProtKB-KW"/>
</dbReference>
<evidence type="ECO:0000256" key="1">
    <source>
        <dbReference type="ARBA" id="ARBA00004430"/>
    </source>
</evidence>
<dbReference type="Gene3D" id="1.20.920.30">
    <property type="match status" value="1"/>
</dbReference>
<dbReference type="Gene3D" id="1.10.8.710">
    <property type="match status" value="1"/>
</dbReference>
<dbReference type="Pfam" id="PF12774">
    <property type="entry name" value="AAA_6"/>
    <property type="match status" value="1"/>
</dbReference>
<evidence type="ECO:0000256" key="10">
    <source>
        <dbReference type="ARBA" id="ARBA00023069"/>
    </source>
</evidence>
<evidence type="ECO:0000256" key="4">
    <source>
        <dbReference type="ARBA" id="ARBA00022701"/>
    </source>
</evidence>
<dbReference type="InterPro" id="IPR042222">
    <property type="entry name" value="Dynein_2_N"/>
</dbReference>
<dbReference type="Pfam" id="PF18199">
    <property type="entry name" value="Dynein_C"/>
    <property type="match status" value="1"/>
</dbReference>
<comment type="similarity">
    <text evidence="2">Belongs to the dynein heavy chain family.</text>
</comment>
<evidence type="ECO:0000256" key="7">
    <source>
        <dbReference type="ARBA" id="ARBA00022840"/>
    </source>
</evidence>
<feature type="domain" description="AAA+ ATPase" evidence="16">
    <location>
        <begin position="1688"/>
        <end position="1827"/>
    </location>
</feature>
<feature type="domain" description="AAA+ ATPase" evidence="16">
    <location>
        <begin position="2380"/>
        <end position="2529"/>
    </location>
</feature>
<dbReference type="InterPro" id="IPR043160">
    <property type="entry name" value="Dynein_C_barrel"/>
</dbReference>
<dbReference type="FunFam" id="1.20.140.100:FF:000001">
    <property type="entry name" value="dynein heavy chain 17, axonemal"/>
    <property type="match status" value="1"/>
</dbReference>
<dbReference type="PANTHER" id="PTHR45703:SF1">
    <property type="entry name" value="DYNEINS HEAVY CHAIN"/>
    <property type="match status" value="1"/>
</dbReference>
<feature type="domain" description="AAA+ ATPase" evidence="16">
    <location>
        <begin position="2751"/>
        <end position="2953"/>
    </location>
</feature>
<evidence type="ECO:0000259" key="16">
    <source>
        <dbReference type="SMART" id="SM00382"/>
    </source>
</evidence>
<dbReference type="Pfam" id="PF08393">
    <property type="entry name" value="DHC_N2"/>
    <property type="match status" value="1"/>
</dbReference>
<keyword evidence="5" id="KW-0677">Repeat</keyword>
<dbReference type="FunFam" id="3.40.50.300:FF:000044">
    <property type="entry name" value="Dynein heavy chain 5, axonemal"/>
    <property type="match status" value="1"/>
</dbReference>
<dbReference type="FunFam" id="1.10.8.710:FF:000004">
    <property type="entry name" value="Dynein axonemal heavy chain 6"/>
    <property type="match status" value="1"/>
</dbReference>
<keyword evidence="11" id="KW-0505">Motor protein</keyword>
<feature type="compositionally biased region" description="Acidic residues" evidence="15">
    <location>
        <begin position="730"/>
        <end position="745"/>
    </location>
</feature>
<dbReference type="InterPro" id="IPR041466">
    <property type="entry name" value="Dynein_AAA5_ext"/>
</dbReference>
<dbReference type="FunFam" id="3.10.490.20:FF:000009">
    <property type="entry name" value="Dynein heavy chain 4"/>
    <property type="match status" value="1"/>
</dbReference>
<dbReference type="GO" id="GO:0003341">
    <property type="term" value="P:cilium movement"/>
    <property type="evidence" value="ECO:0007669"/>
    <property type="project" value="UniProtKB-ARBA"/>
</dbReference>
<dbReference type="Gene3D" id="3.40.50.300">
    <property type="entry name" value="P-loop containing nucleotide triphosphate hydrolases"/>
    <property type="match status" value="5"/>
</dbReference>
<feature type="region of interest" description="Disordered" evidence="15">
    <location>
        <begin position="602"/>
        <end position="640"/>
    </location>
</feature>
<dbReference type="InterPro" id="IPR042219">
    <property type="entry name" value="AAA_lid_11_sf"/>
</dbReference>
<dbReference type="FunFam" id="1.10.8.720:FF:000001">
    <property type="entry name" value="dynein heavy chain 7, axonemal"/>
    <property type="match status" value="1"/>
</dbReference>
<dbReference type="InterPro" id="IPR027417">
    <property type="entry name" value="P-loop_NTPase"/>
</dbReference>
<dbReference type="InterPro" id="IPR042228">
    <property type="entry name" value="Dynein_linker_3"/>
</dbReference>
<dbReference type="Pfam" id="PF03028">
    <property type="entry name" value="Dynein_heavy"/>
    <property type="match status" value="1"/>
</dbReference>
<dbReference type="InterPro" id="IPR054354">
    <property type="entry name" value="DYNC2H1-like_lid"/>
</dbReference>
<evidence type="ECO:0000256" key="14">
    <source>
        <dbReference type="SAM" id="Coils"/>
    </source>
</evidence>
<protein>
    <submittedName>
        <fullName evidence="17">Dynein heavy chain</fullName>
    </submittedName>
</protein>
<dbReference type="GO" id="GO:0008569">
    <property type="term" value="F:minus-end-directed microtubule motor activity"/>
    <property type="evidence" value="ECO:0007669"/>
    <property type="project" value="InterPro"/>
</dbReference>
<dbReference type="GO" id="GO:0030286">
    <property type="term" value="C:dynein complex"/>
    <property type="evidence" value="ECO:0007669"/>
    <property type="project" value="UniProtKB-KW"/>
</dbReference>
<dbReference type="Gene3D" id="1.20.1270.280">
    <property type="match status" value="1"/>
</dbReference>
<dbReference type="InterPro" id="IPR035706">
    <property type="entry name" value="AAA_9"/>
</dbReference>
<evidence type="ECO:0000256" key="5">
    <source>
        <dbReference type="ARBA" id="ARBA00022737"/>
    </source>
</evidence>
<dbReference type="Pfam" id="PF12781">
    <property type="entry name" value="AAA_9"/>
    <property type="match status" value="1"/>
</dbReference>
<dbReference type="InterPro" id="IPR041658">
    <property type="entry name" value="AAA_lid_11"/>
</dbReference>
<feature type="compositionally biased region" description="Low complexity" evidence="15">
    <location>
        <begin position="15"/>
        <end position="30"/>
    </location>
</feature>
<dbReference type="FunFam" id="1.10.8.1220:FF:000001">
    <property type="entry name" value="Dynein axonemal heavy chain 5"/>
    <property type="match status" value="1"/>
</dbReference>
<proteinExistence type="inferred from homology"/>
<dbReference type="Gene3D" id="1.20.140.100">
    <property type="entry name" value="Dynein heavy chain, N-terminal domain 2"/>
    <property type="match status" value="1"/>
</dbReference>
<dbReference type="Gene3D" id="1.20.920.20">
    <property type="match status" value="1"/>
</dbReference>
<comment type="caution">
    <text evidence="17">The sequence shown here is derived from an EMBL/GenBank/DDBJ whole genome shotgun (WGS) entry which is preliminary data.</text>
</comment>
<dbReference type="Pfam" id="PF17852">
    <property type="entry name" value="Dynein_AAA_lid"/>
    <property type="match status" value="1"/>
</dbReference>
<feature type="region of interest" description="Disordered" evidence="15">
    <location>
        <begin position="562"/>
        <end position="584"/>
    </location>
</feature>
<dbReference type="InterPro" id="IPR004273">
    <property type="entry name" value="Dynein_heavy_D6_P-loop"/>
</dbReference>
<dbReference type="Gene3D" id="1.10.8.720">
    <property type="entry name" value="Region D6 of dynein motor"/>
    <property type="match status" value="1"/>
</dbReference>
<sequence length="4495" mass="495199">MSDYSPPARLADGRTAAPSPLPSTRAAAAATPAAAAAAAASSASPDAVRGHATSQRLRQMEAPQLEALAQDRYAHPHARHAAVATVSSSGAKSSSRRRRAAAATAAAAAAAGAAAAPLHSVRVPRPLQVLLGGDRAASSTHAAATATVPATTSVLAAHERVGLLYHPLAAVRTAYGEETACACPMDAAAQQRAPAPPLMLSAPPAAANTYLDLADFDCSDEDAHTPSSWLAMGGGGGGTPATSRFHTSGGAVVWRRCRVLRYAEATRLFYLQWPDGAGRWTQRLNIRFDAEDVAAWEARVRRADASRAATEAAMRESLYLDSIPDAYVTPMEEAQMARVLRSVAVRFPVAQLHVIERGSAEAEATYYRAMKRAVHAYVARGAAEQARLRGADLPRAPASAQPSLRHLHGPLDTPSPNFTAARAYVAENCFQVHALMQDTLHAVHTLWPPFAAQPLCLAPHDPAAPPLRLSYFTTAAEEHATSVGERLKGEWSSTVQSTLQNNLDAHFNFYEDNVRRYEASRMSRFVRLVNCMMRTQLRHLAAASLDTYATLLERYAVTATETAPAQQQQQQQQKEEEEEEEVAVLPEDVAERAHWAARIAQLEADQPHPPPTAVKEPSKSTATTADADADAATATAAQQQQQQQQHLLWCLGTPPTTPPFTARVVRLVQRANGLRPMFYTKLIVSPLLTALSQQQQQQQQQRRRRGDDEDDHDAGGGAAAAAAGAGGVVEDTDADEGQDDGDGKEEEGGGGGAAGGAIVLDPPVAEVERGVLRVMDRCLHHCNGVAAMGDQLFPLLELAPEYLHPLAADEAEVVAARARVAAVLRGNRAAPRQLVHMYAEFEYLAVVDVAEVVQAALAHVGALAEVDLLLERLARDRRRLSERTPNTVTFELYAVDCRELKAALNARAAQLQEALLEAVAAHLAEECAGVLGAYEDIHAELSIEPATPEELQAMRAALDGVAAREAAIQVRFAHVTEGNELLLRYAHLVPHDEFVRYWDAYEWPRRLAQHVEDRGFRAKEYRAVFIQQLRENSEQQAYTIMQLAASVEDYARLGDEARAEEYHERGRAIEAAIQSSKAAIALYSRHEELFGMAVTAYPQLTEIHQRFEPYLGLWEVVCRFHAETERWTSAKIASLQPAEVDQKVSDWTKRLAALSKKLTEPEPMEVARQLRSSIEAFKPLVPLLYALRSHLQAGHWRAIYQHCGTPREQQGFGPGGVDVNDQRTLSEFVQLGMMEHLAVIESVAAVAYKTYELEAELMNMEAEWKRLVFEMEPYQDTFKLKANDAMQLTLDEHTLKTQSMLGKPTVRQTPALQARVSQWSEQLNNTQSTMDEWFRCQGTWSYLEPIFVSADISRSLPAEKKMFVEIDETWHAIMARTRATPQIITRCQDDGLYKALSSANASLEVILRTLQQFLETKRMAFPRFYFIANEELLQILSDSRDPYLVQPYLCKCFEGIRALLFADHHDMVGMESPEGEQVRFLRAVNPSDHHNQVELWLQAVEQMMKATVRDQLRQAIGDYAQRRRTEFILAWPGQVVIAVCSFMWTMQATQAMTAEGAVGLSGYHDTCVRQLDDLILLVRDSGLGSVQRCTLEALVVIEVHAKDILRLLGERGVESPTSFDWLAQLRYYWEASSSGSGSGSGSQEEHLIVRQLNAGLPYGYEYLGNTGRLVITPLTDRCYRTLMGALHLHYGGAPEGPAGTGKTETTKDLAKALGKYCVVYNCSDQISAKDMAKLFKGLTQAGAWGCFDEFNRIEVQVLSVIAQQIATIQEAIVQRRVEFVFDGAQLRLDAGCAVFITMNPGYAGRAELPDNLKALFRPVAMMVPNYAMIGEIQLYSYGFLHGKVLSGKIVATYRLCSEQLSSQDHYDYGMRAVKAVLTAAGRLKRAYPAEDEMVVLLRSIQDVNLPKFLSQDVELFRGIIADLFPGVRLPAPDYVDMHNALLTVTAHANVVLTPYFEEKICQTYEMICVRHGMMLVGLSFGGKTRGIAALAAALGVMEQTNGSEHRARTITLNPKSVTMAQLYGKVEQSGEWTDGILSSRFRQLAQDTSEDRVWLVLDGPVDAVWIENMNTVLDDNKKLCLQNGDIVPMSRRMNLIFEVQDLAHASPATVSRCGMVYVEPDALGWSCLLESFYKTLPRWVTQPALLPLLDTLRSVVDAVMPVMVEVARKRTRSIVPQSSSTLVASFTKLLGSFLHGFDYDAAVAAAAAAAGGDERAHARAMVMRVEGWTLFSIVWSLGGCLTHHDRDVFSAALYELLQQPAPAPAAAAAAAAAPKPAATAAASDQDVVRAAAAPAAPAAPAASLPPPHPHHHVFTLALPDAASVSFFDVRLEDAGEVRFVTWADMVPELTIAAEAEYQDIIVPTTETAKYTFLMRLMVQHVHPALLVGDTGTGKTILMKALLQGLPKDAYTTNMIQFSAQTSASHLQRLIDGSCEKRRKGVYGPPINKTMVVFVDDANLPQLEEYGAQPPIELLRQLFDHGGWYQHSKDGIELRHLVDTLVLAAMGPPGGGRNPITPRFTRHFNLISVPAFTVATLTSVFTRLVEWVLSRGFAASLRGMAAPLVAATVELYTTLVDNLKPSPERSHYTFNLRDVSKVFQGMEMAYAPRITDDVCLARLWMHEVARVFADRLIDDADTAWFYDQASRVSVRHFKVNVRPTTTTAAAGAAAADGGEELLLFASLANEDGRYEQLTDVAAARATLEQKQEQFNSTSRGAKSGGGGGGGGGSLDLVVFNYVLEHVARISRVLRQPGGHLLLVGVGGSGRRSCARLAAHLLDCDYCTTTPAKDYGHDDFLDDVRRVLLQTGQKGYSTAFVLGDSQIVSETFLEDICALLNTGEMPGLWDGKQEREVYESAVASLREVGRGLGRPDTAEALQALFVERCRKHLHVVLCFSPLGAVLRERLRKFPSLVNCTTIDWFRDWPEDGLRSVASRFLDDVAGLTDDERVAVGDIFVQYQQQVRELSHVYRAEARQQTYVTPTSYLDLLSTFGRLLSRRRQDLTEQRDRYVNGLRQLRTTEDQVEVMQQELARLQPELATRQAETDVLIRQVEAESGVAAAQRAVVAVDEAAANAQAAAAKTIKDASEEKVAEAQPLVEQAQRAVLDLDPKALQEVKALKTPPQGVKFVIEVLCTLLGGVHKPKPARDAVTGKTTVPYWEHAKVSLLTGEFKNTLLTAYPDIVDNAPDSQIEEVKRKMADDMFKMENIRKTSQALVGVATYIKAVVEYYKQNKVIKPLLAQAAAAQAEYDAAMVGLHAKKAELRVITEKLQALTDHLDAVNRSKQELESRVRDTDTKLTRAKKLIDGLGGEKLRFASEAARYEAELGYVVGDVVISAGVVAYMGPFLHHYRQQMIQRWRAMCAARQLRVSDDYTFAKFCGNAIQIQEWKLQQLPTDPFSIDNAVIMANSSRWPLLIDPQQQANRWIRCRERGGGAGGGGGGVDLVVVRLTEKDYLRTIRHAVAAGAPVLLENVEETLDPLLENLLLKRITREGAMQVLHLGEPVEWNPNFRLYMTTKLPRPHYLPEVSATVTLLNFGITEQGLQDQLLQRVMLSERREVEEKKQALTLEAAANQAGLKATEDSILAILATEGNILDSEAAIQELDSSKEQSDRIGKRQEEIDAMERISDRTRNLFVPVAHLGARLFFCVTELANVDPMYQHSLQSYVAVFLDALAHSAASPEVEERTAAINTTFQRSLYERICRATFARDQLLFSFIMSLKLFPVDADVLRWLLTAGGGGGGGGGAGDEEGDEGAAAGGGGGGAAAAAARANNPFAAWLPEPCWQMLRRASQQLGDLAGLVEAVAEHEMFFMDYYGSSNPLELELPGAMLQGLPSIAKLVLVRCLRMDKVIPAVRAYVRDTLGDFFVAPPLYALETVVDELADSPAVPIILVLSPGADPNAELDRVAELRGMLPSRLMKLSLGQGQDVPAIALVQAGVAAGHWVLLQNCHLYADFMPRLSRLIEDYADGHGLHRDYRLWLTSLPSDVFPVAILQDGVKLVQEPPTGLKSNLMQSYLSDPVADADFFAGATRAPETWRTLLFGLCFFHAVVQERRHYGALGWNRPYEFNDTDRRISVRQLQMLLNENDAVPYDALLYLIGECNYGGRVTDDWDRRCLLATLEVYMTPSILEEDYVFCSDALEYTAPPPGDYATYPAYIQSLPAQQPPTVFGLHENADITKDEREARVLLEATLATQPRDTAPSAGGGGGAKSDPKTVVKALAAEVLHRLPPLFDTEAVQARYPVDYTQSMNTVLLQECVRYNRLLAVVRATLADVQDALRGAVVMSSELEQVYLSLLDGKVPEVWRRRSYPSLKPFAAYISDLVARLDFLQTWYATGPPPRFWLSGFFFTQSFLTGVTQNYARRCCIEIDKLVWDFAVVDEEEEQQQQQAAPVDGCYVYGLFLEGAGWSREAGTLAESRPKELFIPFPLLKLTPTLPANIVPQPIYRCPCYKTTDRRGVLSTTGHSTNFILTVHLRRDPQESESHWVLRGTALFTQLEY</sequence>
<keyword evidence="18" id="KW-1185">Reference proteome</keyword>
<evidence type="ECO:0000256" key="12">
    <source>
        <dbReference type="ARBA" id="ARBA00023212"/>
    </source>
</evidence>
<dbReference type="SMART" id="SM00382">
    <property type="entry name" value="AAA"/>
    <property type="match status" value="3"/>
</dbReference>
<dbReference type="Gene3D" id="1.10.8.1220">
    <property type="match status" value="1"/>
</dbReference>
<keyword evidence="7" id="KW-0067">ATP-binding</keyword>
<feature type="coiled-coil region" evidence="14">
    <location>
        <begin position="863"/>
        <end position="921"/>
    </location>
</feature>
<organism evidence="17 18">
    <name type="scientific">Novymonas esmeraldas</name>
    <dbReference type="NCBI Taxonomy" id="1808958"/>
    <lineage>
        <taxon>Eukaryota</taxon>
        <taxon>Discoba</taxon>
        <taxon>Euglenozoa</taxon>
        <taxon>Kinetoplastea</taxon>
        <taxon>Metakinetoplastina</taxon>
        <taxon>Trypanosomatida</taxon>
        <taxon>Trypanosomatidae</taxon>
        <taxon>Novymonas</taxon>
    </lineage>
</organism>
<dbReference type="InterPro" id="IPR041228">
    <property type="entry name" value="Dynein_C"/>
</dbReference>
<dbReference type="FunFam" id="3.40.50.300:FF:000153">
    <property type="entry name" value="Dynein axonemal heavy chain 1"/>
    <property type="match status" value="1"/>
</dbReference>
<keyword evidence="10" id="KW-0969">Cilium</keyword>
<dbReference type="FunFam" id="1.20.920.20:FF:000001">
    <property type="entry name" value="dynein heavy chain 2, axonemal"/>
    <property type="match status" value="1"/>
</dbReference>
<feature type="coiled-coil region" evidence="14">
    <location>
        <begin position="3267"/>
        <end position="3301"/>
    </location>
</feature>
<dbReference type="FunFam" id="3.20.180.20:FF:000003">
    <property type="entry name" value="Dynein heavy chain 12, axonemal"/>
    <property type="match status" value="1"/>
</dbReference>
<feature type="region of interest" description="Disordered" evidence="15">
    <location>
        <begin position="693"/>
        <end position="758"/>
    </location>
</feature>
<dbReference type="GO" id="GO:0045505">
    <property type="term" value="F:dynein intermediate chain binding"/>
    <property type="evidence" value="ECO:0007669"/>
    <property type="project" value="InterPro"/>
</dbReference>
<evidence type="ECO:0000256" key="2">
    <source>
        <dbReference type="ARBA" id="ARBA00008887"/>
    </source>
</evidence>
<dbReference type="InterPro" id="IPR013602">
    <property type="entry name" value="Dynein_heavy_linker"/>
</dbReference>
<dbReference type="Gene3D" id="3.10.490.20">
    <property type="match status" value="1"/>
</dbReference>
<dbReference type="Gene3D" id="1.20.58.1120">
    <property type="match status" value="1"/>
</dbReference>
<dbReference type="InterPro" id="IPR003593">
    <property type="entry name" value="AAA+_ATPase"/>
</dbReference>
<dbReference type="Pfam" id="PF12775">
    <property type="entry name" value="AAA_7"/>
    <property type="match status" value="1"/>
</dbReference>
<reference evidence="17 18" key="1">
    <citation type="journal article" date="2021" name="MBio">
        <title>A New Model Trypanosomatid, Novymonas esmeraldas: Genomic Perception of Its 'Candidatus Pandoraea novymonadis' Endosymbiont.</title>
        <authorList>
            <person name="Zakharova A."/>
            <person name="Saura A."/>
            <person name="Butenko A."/>
            <person name="Podesvova L."/>
            <person name="Warmusova S."/>
            <person name="Kostygov A.Y."/>
            <person name="Nenarokova A."/>
            <person name="Lukes J."/>
            <person name="Opperdoes F.R."/>
            <person name="Yurchenko V."/>
        </authorList>
    </citation>
    <scope>NUCLEOTIDE SEQUENCE [LARGE SCALE GENOMIC DNA]</scope>
    <source>
        <strain evidence="17 18">E262AT.01</strain>
    </source>
</reference>
<comment type="subcellular location">
    <subcellularLocation>
        <location evidence="1">Cytoplasm</location>
        <location evidence="1">Cytoskeleton</location>
        <location evidence="1">Cilium axoneme</location>
    </subcellularLocation>
</comment>
<dbReference type="SUPFAM" id="SSF52540">
    <property type="entry name" value="P-loop containing nucleoside triphosphate hydrolases"/>
    <property type="match status" value="4"/>
</dbReference>
<dbReference type="InterPro" id="IPR024743">
    <property type="entry name" value="Dynein_HC_stalk"/>
</dbReference>
<evidence type="ECO:0000256" key="11">
    <source>
        <dbReference type="ARBA" id="ARBA00023175"/>
    </source>
</evidence>
<dbReference type="FunFam" id="1.20.920.30:FF:000002">
    <property type="entry name" value="Dynein axonemal heavy chain 3"/>
    <property type="match status" value="1"/>
</dbReference>
<evidence type="ECO:0000256" key="15">
    <source>
        <dbReference type="SAM" id="MobiDB-lite"/>
    </source>
</evidence>
<gene>
    <name evidence="17" type="ORF">NESM_000826700</name>
</gene>
<evidence type="ECO:0000256" key="8">
    <source>
        <dbReference type="ARBA" id="ARBA00023017"/>
    </source>
</evidence>
<evidence type="ECO:0000313" key="17">
    <source>
        <dbReference type="EMBL" id="KAK7198632.1"/>
    </source>
</evidence>
<dbReference type="InterPro" id="IPR026983">
    <property type="entry name" value="DHC"/>
</dbReference>
<dbReference type="InterPro" id="IPR043157">
    <property type="entry name" value="Dynein_AAA1S"/>
</dbReference>
<evidence type="ECO:0000256" key="6">
    <source>
        <dbReference type="ARBA" id="ARBA00022741"/>
    </source>
</evidence>
<dbReference type="InterPro" id="IPR024317">
    <property type="entry name" value="Dynein_heavy_chain_D4_dom"/>
</dbReference>
<dbReference type="PANTHER" id="PTHR45703">
    <property type="entry name" value="DYNEIN HEAVY CHAIN"/>
    <property type="match status" value="1"/>
</dbReference>
<evidence type="ECO:0000313" key="18">
    <source>
        <dbReference type="Proteomes" id="UP001430356"/>
    </source>
</evidence>
<dbReference type="Gene3D" id="3.20.180.20">
    <property type="entry name" value="Dynein heavy chain, N-terminal domain 2"/>
    <property type="match status" value="1"/>
</dbReference>
<feature type="region of interest" description="Disordered" evidence="15">
    <location>
        <begin position="76"/>
        <end position="99"/>
    </location>
</feature>
<dbReference type="GO" id="GO:0005930">
    <property type="term" value="C:axoneme"/>
    <property type="evidence" value="ECO:0007669"/>
    <property type="project" value="UniProtKB-SubCell"/>
</dbReference>
<evidence type="ECO:0000256" key="9">
    <source>
        <dbReference type="ARBA" id="ARBA00023054"/>
    </source>
</evidence>
<keyword evidence="4" id="KW-0493">Microtubule</keyword>
<evidence type="ECO:0000256" key="3">
    <source>
        <dbReference type="ARBA" id="ARBA00022490"/>
    </source>
</evidence>
<dbReference type="FunFam" id="1.20.1270.280:FF:000001">
    <property type="entry name" value="dynein heavy chain 7, axonemal"/>
    <property type="match status" value="1"/>
</dbReference>
<name>A0AAW0EWF7_9TRYP</name>
<keyword evidence="9 14" id="KW-0175">Coiled coil</keyword>
<keyword evidence="8" id="KW-0243">Dynein</keyword>
<keyword evidence="6" id="KW-0547">Nucleotide-binding</keyword>
<keyword evidence="3" id="KW-0963">Cytoplasm</keyword>